<dbReference type="Proteomes" id="UP000198397">
    <property type="component" value="Unassembled WGS sequence"/>
</dbReference>
<evidence type="ECO:0000313" key="3">
    <source>
        <dbReference type="Proteomes" id="UP000198397"/>
    </source>
</evidence>
<organism evidence="2 3">
    <name type="scientific">Halorubrum vacuolatum</name>
    <name type="common">Natronobacterium vacuolatum</name>
    <dbReference type="NCBI Taxonomy" id="63740"/>
    <lineage>
        <taxon>Archaea</taxon>
        <taxon>Methanobacteriati</taxon>
        <taxon>Methanobacteriota</taxon>
        <taxon>Stenosarchaea group</taxon>
        <taxon>Halobacteria</taxon>
        <taxon>Halobacteriales</taxon>
        <taxon>Haloferacaceae</taxon>
        <taxon>Halorubrum</taxon>
    </lineage>
</organism>
<dbReference type="AlphaFoldDB" id="A0A238Y0B5"/>
<proteinExistence type="predicted"/>
<feature type="transmembrane region" description="Helical" evidence="1">
    <location>
        <begin position="39"/>
        <end position="62"/>
    </location>
</feature>
<sequence length="63" mass="7046">MSLWMPPWVSASVMSFTSHTTDGVSDEQFGRELKVIGPIWIALFFIWTYLLLTYGHLAAGLVG</sequence>
<dbReference type="EMBL" id="FZNQ01000026">
    <property type="protein sequence ID" value="SNR64093.1"/>
    <property type="molecule type" value="Genomic_DNA"/>
</dbReference>
<keyword evidence="1" id="KW-0472">Membrane</keyword>
<evidence type="ECO:0000256" key="1">
    <source>
        <dbReference type="SAM" id="Phobius"/>
    </source>
</evidence>
<keyword evidence="1" id="KW-1133">Transmembrane helix</keyword>
<name>A0A238Y0B5_HALVU</name>
<reference evidence="2 3" key="1">
    <citation type="submission" date="2017-06" db="EMBL/GenBank/DDBJ databases">
        <authorList>
            <person name="Kim H.J."/>
            <person name="Triplett B.A."/>
        </authorList>
    </citation>
    <scope>NUCLEOTIDE SEQUENCE [LARGE SCALE GENOMIC DNA]</scope>
    <source>
        <strain evidence="2 3">DSM 8800</strain>
    </source>
</reference>
<accession>A0A238Y0B5</accession>
<protein>
    <submittedName>
        <fullName evidence="2">Uncharacterized protein</fullName>
    </submittedName>
</protein>
<evidence type="ECO:0000313" key="2">
    <source>
        <dbReference type="EMBL" id="SNR64093.1"/>
    </source>
</evidence>
<keyword evidence="1" id="KW-0812">Transmembrane</keyword>
<gene>
    <name evidence="2" type="ORF">SAMN06264855_1266</name>
</gene>
<keyword evidence="3" id="KW-1185">Reference proteome</keyword>